<evidence type="ECO:0000256" key="4">
    <source>
        <dbReference type="SAM" id="SignalP"/>
    </source>
</evidence>
<dbReference type="EMBL" id="CP120366">
    <property type="protein sequence ID" value="WHS95703.1"/>
    <property type="molecule type" value="Genomic_DNA"/>
</dbReference>
<evidence type="ECO:0000313" key="6">
    <source>
        <dbReference type="EMBL" id="WHS95703.1"/>
    </source>
</evidence>
<dbReference type="InterPro" id="IPR025997">
    <property type="entry name" value="SBP_2_dom"/>
</dbReference>
<keyword evidence="6" id="KW-0614">Plasmid</keyword>
<dbReference type="RefSeq" id="WP_127668391.1">
    <property type="nucleotide sequence ID" value="NZ_CP120366.1"/>
</dbReference>
<sequence>MKTSFVAAVLAAALMAGTASAETIGVSMQSFDNNFQTLLREGLDARASKVSGVNLQIEDAQTDISKQRSQVDNFIASGVDAIIMTLADTSAAAGISEAASKAGIPLVYLNLEPENLDRLPEKQVYVGSKETDSGRLGAEAACDLLKKIGKVSDAQAYILMGDLAHQASRDRTSSVKETLVQGDCKGVTIADEQSAAWTRTNAMDLTTNWVTAGRPIDVIFANNDEMAIGAIQALKAAGMSMDDVIVVGIYATQDALAAMAAGDLDVTVFQNAKGQSANAVDAAVALARGKSVDREVWVPFELVTPENMDQYSQKN</sequence>
<feature type="domain" description="Periplasmic binding protein" evidence="5">
    <location>
        <begin position="24"/>
        <end position="290"/>
    </location>
</feature>
<comment type="similarity">
    <text evidence="2">Belongs to the bacterial solute-binding protein 2 family.</text>
</comment>
<evidence type="ECO:0000256" key="3">
    <source>
        <dbReference type="ARBA" id="ARBA00022729"/>
    </source>
</evidence>
<gene>
    <name evidence="6" type="ORF">PZL22_005837</name>
</gene>
<dbReference type="PANTHER" id="PTHR46847:SF1">
    <property type="entry name" value="D-ALLOSE-BINDING PERIPLASMIC PROTEIN-RELATED"/>
    <property type="match status" value="1"/>
</dbReference>
<accession>A0ABY8TCR4</accession>
<dbReference type="Pfam" id="PF13407">
    <property type="entry name" value="Peripla_BP_4"/>
    <property type="match status" value="1"/>
</dbReference>
<dbReference type="InterPro" id="IPR028082">
    <property type="entry name" value="Peripla_BP_I"/>
</dbReference>
<name>A0ABY8TCR4_9HYPH</name>
<dbReference type="Gene3D" id="3.40.50.2300">
    <property type="match status" value="2"/>
</dbReference>
<dbReference type="Proteomes" id="UP001233264">
    <property type="component" value="Plasmid pSkuCCBAU71714a"/>
</dbReference>
<organism evidence="6 7">
    <name type="scientific">Sinorhizobium kummerowiae</name>
    <dbReference type="NCBI Taxonomy" id="158892"/>
    <lineage>
        <taxon>Bacteria</taxon>
        <taxon>Pseudomonadati</taxon>
        <taxon>Pseudomonadota</taxon>
        <taxon>Alphaproteobacteria</taxon>
        <taxon>Hyphomicrobiales</taxon>
        <taxon>Rhizobiaceae</taxon>
        <taxon>Sinorhizobium/Ensifer group</taxon>
        <taxon>Sinorhizobium</taxon>
    </lineage>
</organism>
<comment type="subcellular location">
    <subcellularLocation>
        <location evidence="1">Cell envelope</location>
    </subcellularLocation>
</comment>
<feature type="chain" id="PRO_5046133991" evidence="4">
    <location>
        <begin position="22"/>
        <end position="315"/>
    </location>
</feature>
<proteinExistence type="inferred from homology"/>
<reference evidence="6 7" key="1">
    <citation type="submission" date="2023-03" db="EMBL/GenBank/DDBJ databases">
        <authorList>
            <person name="Menendez E."/>
            <person name="Kaur S."/>
            <person name="Flores-Felix J.D."/>
            <person name="diCenzo G.C."/>
            <person name="Peix A."/>
            <person name="Velazquez E."/>
        </authorList>
    </citation>
    <scope>NUCLEOTIDE SEQUENCE [LARGE SCALE GENOMIC DNA]</scope>
    <source>
        <strain evidence="6 7">CCBAU 71714</strain>
        <plasmid evidence="6 7">pSkuCCBAU71714a</plasmid>
    </source>
</reference>
<protein>
    <submittedName>
        <fullName evidence="6">Substrate-binding domain-containing protein</fullName>
    </submittedName>
</protein>
<evidence type="ECO:0000259" key="5">
    <source>
        <dbReference type="Pfam" id="PF13407"/>
    </source>
</evidence>
<feature type="signal peptide" evidence="4">
    <location>
        <begin position="1"/>
        <end position="21"/>
    </location>
</feature>
<keyword evidence="7" id="KW-1185">Reference proteome</keyword>
<evidence type="ECO:0000256" key="2">
    <source>
        <dbReference type="ARBA" id="ARBA00007639"/>
    </source>
</evidence>
<dbReference type="SUPFAM" id="SSF53822">
    <property type="entry name" value="Periplasmic binding protein-like I"/>
    <property type="match status" value="1"/>
</dbReference>
<dbReference type="PANTHER" id="PTHR46847">
    <property type="entry name" value="D-ALLOSE-BINDING PERIPLASMIC PROTEIN-RELATED"/>
    <property type="match status" value="1"/>
</dbReference>
<evidence type="ECO:0000256" key="1">
    <source>
        <dbReference type="ARBA" id="ARBA00004196"/>
    </source>
</evidence>
<geneLocation type="plasmid" evidence="6 7">
    <name>pSkuCCBAU71714a</name>
</geneLocation>
<keyword evidence="3 4" id="KW-0732">Signal</keyword>
<evidence type="ECO:0000313" key="7">
    <source>
        <dbReference type="Proteomes" id="UP001233264"/>
    </source>
</evidence>